<accession>A0A7W4YKS2</accession>
<evidence type="ECO:0000313" key="7">
    <source>
        <dbReference type="Proteomes" id="UP000538196"/>
    </source>
</evidence>
<evidence type="ECO:0000259" key="5">
    <source>
        <dbReference type="Pfam" id="PF13088"/>
    </source>
</evidence>
<evidence type="ECO:0000256" key="1">
    <source>
        <dbReference type="ARBA" id="ARBA00000427"/>
    </source>
</evidence>
<dbReference type="InterPro" id="IPR036278">
    <property type="entry name" value="Sialidase_sf"/>
</dbReference>
<keyword evidence="4" id="KW-0732">Signal</keyword>
<keyword evidence="6" id="KW-0378">Hydrolase</keyword>
<gene>
    <name evidence="6" type="ORF">FHX33_003070</name>
</gene>
<comment type="caution">
    <text evidence="6">The sequence shown here is derived from an EMBL/GenBank/DDBJ whole genome shotgun (WGS) entry which is preliminary data.</text>
</comment>
<sequence>MSPRPTTGAPLRRRSRAGTVAAGLIALVTAAALAAPAAPATAAPADPPGSFSTVDISGAPASPYANYRIPALASLGGGVVLAAWDGRPGSAADSPNPNSIVLRRSTDGGQTWGALTTVRAGVTSSPKSGYSDPSLVYDAVAGKVFLFSVYSKDQGFGGSAFGNDDANRQVISAQVSESSDAGVTWGAPRLITTVVKPGASTTAPVAGDVRSMFATSGEGIQLRYGAHAGRLIQQFAGDVRQADGTNAIQAYSVYSDDHGATWQRGAFVGTRMDENKVVELSDGRVLLNSRDNAGGGYRKVAISSDGGQTYGPVSQDTELPDPTNNASITRVYPDAPAGSPEAKVLLFTNTASQSARSNLTARVSCDDGATWPYARQINAGYSGYSTATRMAPGWFGVLYENSSFTAMTLARFDDAWLGAACDSVTGLASLTISGGRTDTSRDLSASPYAAGDVVPYAFTVRNQGGGASTVTPTSGNFTPLVPAGAGNCRYTGLAAGASYTCSTPRHTVTAAEASQGYVVPDTTWTSTGDSVAATRVLGLPLALTGGVSSGTTTLASVVIAGADSDGERNVATSPYAVGDQVAYTFRVTNTGTSTANVVPTAGNLAPFVPSGTGNCRYTALAAGASYVCSTPLHTVTAAEAAQGYFVPDTTWTVTAGAVTGSSRILGAPVRVS</sequence>
<dbReference type="GO" id="GO:0004308">
    <property type="term" value="F:exo-alpha-sialidase activity"/>
    <property type="evidence" value="ECO:0007669"/>
    <property type="project" value="UniProtKB-EC"/>
</dbReference>
<dbReference type="Pfam" id="PF13088">
    <property type="entry name" value="BNR_2"/>
    <property type="match status" value="1"/>
</dbReference>
<feature type="signal peptide" evidence="4">
    <location>
        <begin position="1"/>
        <end position="34"/>
    </location>
</feature>
<dbReference type="RefSeq" id="WP_183428686.1">
    <property type="nucleotide sequence ID" value="NZ_JACHVP010000003.1"/>
</dbReference>
<dbReference type="AlphaFoldDB" id="A0A7W4YKS2"/>
<dbReference type="CDD" id="cd15482">
    <property type="entry name" value="Sialidase_non-viral"/>
    <property type="match status" value="1"/>
</dbReference>
<evidence type="ECO:0000256" key="3">
    <source>
        <dbReference type="ARBA" id="ARBA00012733"/>
    </source>
</evidence>
<dbReference type="GO" id="GO:0005737">
    <property type="term" value="C:cytoplasm"/>
    <property type="evidence" value="ECO:0007669"/>
    <property type="project" value="TreeGrafter"/>
</dbReference>
<dbReference type="PANTHER" id="PTHR10628:SF30">
    <property type="entry name" value="EXO-ALPHA-SIALIDASE"/>
    <property type="match status" value="1"/>
</dbReference>
<dbReference type="GO" id="GO:0016020">
    <property type="term" value="C:membrane"/>
    <property type="evidence" value="ECO:0007669"/>
    <property type="project" value="TreeGrafter"/>
</dbReference>
<feature type="chain" id="PRO_5039267638" description="exo-alpha-sialidase" evidence="4">
    <location>
        <begin position="35"/>
        <end position="672"/>
    </location>
</feature>
<dbReference type="GO" id="GO:0006689">
    <property type="term" value="P:ganglioside catabolic process"/>
    <property type="evidence" value="ECO:0007669"/>
    <property type="project" value="TreeGrafter"/>
</dbReference>
<dbReference type="Gene3D" id="2.120.10.10">
    <property type="match status" value="1"/>
</dbReference>
<evidence type="ECO:0000256" key="2">
    <source>
        <dbReference type="ARBA" id="ARBA00009348"/>
    </source>
</evidence>
<keyword evidence="7" id="KW-1185">Reference proteome</keyword>
<dbReference type="EMBL" id="JACHVP010000003">
    <property type="protein sequence ID" value="MBB2968300.1"/>
    <property type="molecule type" value="Genomic_DNA"/>
</dbReference>
<proteinExistence type="inferred from homology"/>
<organism evidence="6 7">
    <name type="scientific">Leifsonia aquatica</name>
    <name type="common">Corynebacterium aquaticum</name>
    <dbReference type="NCBI Taxonomy" id="144185"/>
    <lineage>
        <taxon>Bacteria</taxon>
        <taxon>Bacillati</taxon>
        <taxon>Actinomycetota</taxon>
        <taxon>Actinomycetes</taxon>
        <taxon>Micrococcales</taxon>
        <taxon>Microbacteriaceae</taxon>
        <taxon>Leifsonia</taxon>
    </lineage>
</organism>
<dbReference type="InterPro" id="IPR026856">
    <property type="entry name" value="Sialidase_fam"/>
</dbReference>
<reference evidence="6 7" key="1">
    <citation type="submission" date="2020-08" db="EMBL/GenBank/DDBJ databases">
        <title>Sequencing the genomes of 1000 actinobacteria strains.</title>
        <authorList>
            <person name="Klenk H.-P."/>
        </authorList>
    </citation>
    <scope>NUCLEOTIDE SEQUENCE [LARGE SCALE GENOMIC DNA]</scope>
    <source>
        <strain evidence="6 7">DSM 20146</strain>
    </source>
</reference>
<dbReference type="EC" id="3.2.1.18" evidence="3"/>
<dbReference type="InterPro" id="IPR011040">
    <property type="entry name" value="Sialidase"/>
</dbReference>
<dbReference type="SUPFAM" id="SSF50939">
    <property type="entry name" value="Sialidases"/>
    <property type="match status" value="1"/>
</dbReference>
<comment type="catalytic activity">
    <reaction evidence="1">
        <text>Hydrolysis of alpha-(2-&gt;3)-, alpha-(2-&gt;6)-, alpha-(2-&gt;8)- glycosidic linkages of terminal sialic acid residues in oligosaccharides, glycoproteins, glycolipids, colominic acid and synthetic substrates.</text>
        <dbReference type="EC" id="3.2.1.18"/>
    </reaction>
</comment>
<dbReference type="Proteomes" id="UP000538196">
    <property type="component" value="Unassembled WGS sequence"/>
</dbReference>
<feature type="domain" description="Sialidase" evidence="5">
    <location>
        <begin position="81"/>
        <end position="393"/>
    </location>
</feature>
<evidence type="ECO:0000256" key="4">
    <source>
        <dbReference type="SAM" id="SignalP"/>
    </source>
</evidence>
<dbReference type="PANTHER" id="PTHR10628">
    <property type="entry name" value="SIALIDASE"/>
    <property type="match status" value="1"/>
</dbReference>
<dbReference type="GO" id="GO:0009313">
    <property type="term" value="P:oligosaccharide catabolic process"/>
    <property type="evidence" value="ECO:0007669"/>
    <property type="project" value="TreeGrafter"/>
</dbReference>
<name>A0A7W4YKS2_LEIAQ</name>
<dbReference type="PROSITE" id="PS51318">
    <property type="entry name" value="TAT"/>
    <property type="match status" value="1"/>
</dbReference>
<keyword evidence="6" id="KW-0326">Glycosidase</keyword>
<comment type="similarity">
    <text evidence="2">Belongs to the glycosyl hydrolase 33 family.</text>
</comment>
<protein>
    <recommendedName>
        <fullName evidence="3">exo-alpha-sialidase</fullName>
        <ecNumber evidence="3">3.2.1.18</ecNumber>
    </recommendedName>
</protein>
<dbReference type="InterPro" id="IPR006311">
    <property type="entry name" value="TAT_signal"/>
</dbReference>
<evidence type="ECO:0000313" key="6">
    <source>
        <dbReference type="EMBL" id="MBB2968300.1"/>
    </source>
</evidence>